<dbReference type="Gene3D" id="3.40.50.410">
    <property type="entry name" value="von Willebrand factor, type A domain"/>
    <property type="match status" value="1"/>
</dbReference>
<protein>
    <recommendedName>
        <fullName evidence="3">VWFA domain-containing protein</fullName>
    </recommendedName>
</protein>
<reference evidence="1 2" key="1">
    <citation type="journal article" date="2018" name="Nat. Ecol. Evol.">
        <title>Pezizomycetes genomes reveal the molecular basis of ectomycorrhizal truffle lifestyle.</title>
        <authorList>
            <person name="Murat C."/>
            <person name="Payen T."/>
            <person name="Noel B."/>
            <person name="Kuo A."/>
            <person name="Morin E."/>
            <person name="Chen J."/>
            <person name="Kohler A."/>
            <person name="Krizsan K."/>
            <person name="Balestrini R."/>
            <person name="Da Silva C."/>
            <person name="Montanini B."/>
            <person name="Hainaut M."/>
            <person name="Levati E."/>
            <person name="Barry K.W."/>
            <person name="Belfiori B."/>
            <person name="Cichocki N."/>
            <person name="Clum A."/>
            <person name="Dockter R.B."/>
            <person name="Fauchery L."/>
            <person name="Guy J."/>
            <person name="Iotti M."/>
            <person name="Le Tacon F."/>
            <person name="Lindquist E.A."/>
            <person name="Lipzen A."/>
            <person name="Malagnac F."/>
            <person name="Mello A."/>
            <person name="Molinier V."/>
            <person name="Miyauchi S."/>
            <person name="Poulain J."/>
            <person name="Riccioni C."/>
            <person name="Rubini A."/>
            <person name="Sitrit Y."/>
            <person name="Splivallo R."/>
            <person name="Traeger S."/>
            <person name="Wang M."/>
            <person name="Zifcakova L."/>
            <person name="Wipf D."/>
            <person name="Zambonelli A."/>
            <person name="Paolocci F."/>
            <person name="Nowrousian M."/>
            <person name="Ottonello S."/>
            <person name="Baldrian P."/>
            <person name="Spatafora J.W."/>
            <person name="Henrissat B."/>
            <person name="Nagy L.G."/>
            <person name="Aury J.M."/>
            <person name="Wincker P."/>
            <person name="Grigoriev I.V."/>
            <person name="Bonfante P."/>
            <person name="Martin F.M."/>
        </authorList>
    </citation>
    <scope>NUCLEOTIDE SEQUENCE [LARGE SCALE GENOMIC DNA]</scope>
    <source>
        <strain evidence="1 2">CCBAS932</strain>
    </source>
</reference>
<dbReference type="AlphaFoldDB" id="A0A3N4KE19"/>
<dbReference type="SUPFAM" id="SSF53300">
    <property type="entry name" value="vWA-like"/>
    <property type="match status" value="1"/>
</dbReference>
<name>A0A3N4KE19_9PEZI</name>
<keyword evidence="2" id="KW-1185">Reference proteome</keyword>
<accession>A0A3N4KE19</accession>
<dbReference type="OrthoDB" id="2142040at2759"/>
<dbReference type="InParanoid" id="A0A3N4KE19"/>
<dbReference type="EMBL" id="ML119159">
    <property type="protein sequence ID" value="RPB08776.1"/>
    <property type="molecule type" value="Genomic_DNA"/>
</dbReference>
<dbReference type="STRING" id="1392247.A0A3N4KE19"/>
<evidence type="ECO:0008006" key="3">
    <source>
        <dbReference type="Google" id="ProtNLM"/>
    </source>
</evidence>
<evidence type="ECO:0000313" key="2">
    <source>
        <dbReference type="Proteomes" id="UP000277580"/>
    </source>
</evidence>
<gene>
    <name evidence="1" type="ORF">P167DRAFT_511748</name>
</gene>
<evidence type="ECO:0000313" key="1">
    <source>
        <dbReference type="EMBL" id="RPB08776.1"/>
    </source>
</evidence>
<dbReference type="Proteomes" id="UP000277580">
    <property type="component" value="Unassembled WGS sequence"/>
</dbReference>
<dbReference type="InterPro" id="IPR036465">
    <property type="entry name" value="vWFA_dom_sf"/>
</dbReference>
<sequence>MDSQNTENYLAFLNNYIEKRSLQAFYPHGSETLVSIAKQADSLVKSVHPKFVQSPEVAMDMSLLALYRIVLLLDDSGSMKLSEGGRRIKALQVFLTRITEISTHFVSDGITIRWFNKLEGVNNVKDINKIPEIVKSNPFRGWTKIGTELRDKVLEPFVLRPARENTLKKPVMVLIITDGEPAGEAPGTLKSVILQSQRHLRRLKYARTAVSFQIARVGNSPTAKDFLHRLDVDPEIGYSVDCIAEEGIEKAEQLLGEDDDFSIADLWLTKLLLGAIMEGYDQMNDGGEDDENEGGKA</sequence>
<organism evidence="1 2">
    <name type="scientific">Morchella conica CCBAS932</name>
    <dbReference type="NCBI Taxonomy" id="1392247"/>
    <lineage>
        <taxon>Eukaryota</taxon>
        <taxon>Fungi</taxon>
        <taxon>Dikarya</taxon>
        <taxon>Ascomycota</taxon>
        <taxon>Pezizomycotina</taxon>
        <taxon>Pezizomycetes</taxon>
        <taxon>Pezizales</taxon>
        <taxon>Morchellaceae</taxon>
        <taxon>Morchella</taxon>
    </lineage>
</organism>
<proteinExistence type="predicted"/>
<dbReference type="PANTHER" id="PTHR34706">
    <property type="entry name" value="SLR1338 PROTEIN"/>
    <property type="match status" value="1"/>
</dbReference>
<dbReference type="PANTHER" id="PTHR34706:SF3">
    <property type="entry name" value="ANKYRIN REPEAT PROTEIN (AFU_ORTHOLOGUE AFUA_7G06200)"/>
    <property type="match status" value="1"/>
</dbReference>